<evidence type="ECO:0000256" key="4">
    <source>
        <dbReference type="ARBA" id="ARBA00023136"/>
    </source>
</evidence>
<evidence type="ECO:0000256" key="7">
    <source>
        <dbReference type="SAM" id="SignalP"/>
    </source>
</evidence>
<dbReference type="InterPro" id="IPR051694">
    <property type="entry name" value="Immunoregulatory_rcpt-like"/>
</dbReference>
<gene>
    <name evidence="8" type="ORF">Agabi119p4_2948</name>
</gene>
<reference evidence="8 9" key="1">
    <citation type="journal article" name="Sci. Rep.">
        <title>Telomere-to-telomere assembled and centromere annotated genomes of the two main subspecies of the button mushroom Agaricus bisporus reveal especially polymorphic chromosome ends.</title>
        <authorList>
            <person name="Sonnenberg A.S.M."/>
            <person name="Sedaghat-Telgerd N."/>
            <person name="Lavrijssen B."/>
            <person name="Ohm R.A."/>
            <person name="Hendrickx P.M."/>
            <person name="Scholtmeijer K."/>
            <person name="Baars J.J.P."/>
            <person name="van Peer A."/>
        </authorList>
    </citation>
    <scope>NUCLEOTIDE SEQUENCE [LARGE SCALE GENOMIC DNA]</scope>
    <source>
        <strain evidence="8 9">H119_p4</strain>
    </source>
</reference>
<organism evidence="8 9">
    <name type="scientific">Agaricus bisporus var. burnettii</name>
    <dbReference type="NCBI Taxonomy" id="192524"/>
    <lineage>
        <taxon>Eukaryota</taxon>
        <taxon>Fungi</taxon>
        <taxon>Dikarya</taxon>
        <taxon>Basidiomycota</taxon>
        <taxon>Agaricomycotina</taxon>
        <taxon>Agaricomycetes</taxon>
        <taxon>Agaricomycetidae</taxon>
        <taxon>Agaricales</taxon>
        <taxon>Agaricineae</taxon>
        <taxon>Agaricaceae</taxon>
        <taxon>Agaricus</taxon>
    </lineage>
</organism>
<dbReference type="GO" id="GO:0071944">
    <property type="term" value="C:cell periphery"/>
    <property type="evidence" value="ECO:0007669"/>
    <property type="project" value="UniProtKB-ARBA"/>
</dbReference>
<evidence type="ECO:0000313" key="9">
    <source>
        <dbReference type="Proteomes" id="UP000629468"/>
    </source>
</evidence>
<dbReference type="PANTHER" id="PTHR15549:SF26">
    <property type="entry name" value="AXIAL BUDDING PATTERN PROTEIN 2-RELATED"/>
    <property type="match status" value="1"/>
</dbReference>
<keyword evidence="7" id="KW-0732">Signal</keyword>
<feature type="compositionally biased region" description="Polar residues" evidence="5">
    <location>
        <begin position="294"/>
        <end position="311"/>
    </location>
</feature>
<feature type="compositionally biased region" description="Polar residues" evidence="5">
    <location>
        <begin position="254"/>
        <end position="270"/>
    </location>
</feature>
<evidence type="ECO:0000256" key="1">
    <source>
        <dbReference type="ARBA" id="ARBA00004167"/>
    </source>
</evidence>
<evidence type="ECO:0000256" key="2">
    <source>
        <dbReference type="ARBA" id="ARBA00022692"/>
    </source>
</evidence>
<dbReference type="EMBL" id="JABXXO010000004">
    <property type="protein sequence ID" value="KAF7778603.1"/>
    <property type="molecule type" value="Genomic_DNA"/>
</dbReference>
<feature type="region of interest" description="Disordered" evidence="5">
    <location>
        <begin position="230"/>
        <end position="319"/>
    </location>
</feature>
<proteinExistence type="predicted"/>
<dbReference type="GO" id="GO:0016020">
    <property type="term" value="C:membrane"/>
    <property type="evidence" value="ECO:0007669"/>
    <property type="project" value="UniProtKB-SubCell"/>
</dbReference>
<keyword evidence="4 6" id="KW-0472">Membrane</keyword>
<name>A0A8H7F654_AGABI</name>
<feature type="chain" id="PRO_5034884959" description="Mid2 domain-containing protein" evidence="7">
    <location>
        <begin position="21"/>
        <end position="319"/>
    </location>
</feature>
<evidence type="ECO:0000256" key="3">
    <source>
        <dbReference type="ARBA" id="ARBA00022989"/>
    </source>
</evidence>
<dbReference type="AlphaFoldDB" id="A0A8H7F654"/>
<evidence type="ECO:0000256" key="6">
    <source>
        <dbReference type="SAM" id="Phobius"/>
    </source>
</evidence>
<comment type="subcellular location">
    <subcellularLocation>
        <location evidence="1">Membrane</location>
        <topology evidence="1">Single-pass membrane protein</topology>
    </subcellularLocation>
</comment>
<evidence type="ECO:0000256" key="5">
    <source>
        <dbReference type="SAM" id="MobiDB-lite"/>
    </source>
</evidence>
<evidence type="ECO:0008006" key="10">
    <source>
        <dbReference type="Google" id="ProtNLM"/>
    </source>
</evidence>
<keyword evidence="3 6" id="KW-1133">Transmembrane helix</keyword>
<evidence type="ECO:0000313" key="8">
    <source>
        <dbReference type="EMBL" id="KAF7778603.1"/>
    </source>
</evidence>
<protein>
    <recommendedName>
        <fullName evidence="10">Mid2 domain-containing protein</fullName>
    </recommendedName>
</protein>
<dbReference type="PANTHER" id="PTHR15549">
    <property type="entry name" value="PAIRED IMMUNOGLOBULIN-LIKE TYPE 2 RECEPTOR"/>
    <property type="match status" value="1"/>
</dbReference>
<sequence length="319" mass="34185">MTERFYLSLVVLKIAASVFAQTSDVTQCISEFQWSINALGQNPCLVGAYLETLCSSQPFSVNALPQGNHYIGPSTDNADPCFCNSVTYSMISACAGCQDRRFSNFTMWTLNCRQSDVAIGQYPRTIPFTTQVPSWATLNISLTNDTFNPLAAQREAAREATLPSTTRSSSSTSAASTTATRATQATSDSEDSSGLSSGAIAGITVGALIAVITILLALLWMKLRSKKQNSKKQDDLNSVYQPPKANHSQHIHSRSMSDPASIISPYTYSASEGGRHPPSEISTTYTTVPPMRSLENSVSPAPPLSTITSPRGYTGAAEV</sequence>
<dbReference type="Proteomes" id="UP000629468">
    <property type="component" value="Unassembled WGS sequence"/>
</dbReference>
<feature type="compositionally biased region" description="Low complexity" evidence="5">
    <location>
        <begin position="164"/>
        <end position="196"/>
    </location>
</feature>
<feature type="transmembrane region" description="Helical" evidence="6">
    <location>
        <begin position="199"/>
        <end position="221"/>
    </location>
</feature>
<feature type="region of interest" description="Disordered" evidence="5">
    <location>
        <begin position="155"/>
        <end position="196"/>
    </location>
</feature>
<keyword evidence="2 6" id="KW-0812">Transmembrane</keyword>
<accession>A0A8H7F654</accession>
<feature type="signal peptide" evidence="7">
    <location>
        <begin position="1"/>
        <end position="20"/>
    </location>
</feature>
<comment type="caution">
    <text evidence="8">The sequence shown here is derived from an EMBL/GenBank/DDBJ whole genome shotgun (WGS) entry which is preliminary data.</text>
</comment>